<comment type="subcellular location">
    <subcellularLocation>
        <location evidence="1">Cell membrane</location>
        <topology evidence="1">Single-pass membrane protein</topology>
    </subcellularLocation>
</comment>
<dbReference type="SMR" id="A0A1J6IM65"/>
<evidence type="ECO:0000313" key="15">
    <source>
        <dbReference type="Proteomes" id="UP000187609"/>
    </source>
</evidence>
<evidence type="ECO:0000256" key="3">
    <source>
        <dbReference type="ARBA" id="ARBA00022692"/>
    </source>
</evidence>
<dbReference type="AlphaFoldDB" id="A0A1J6IM65"/>
<keyword evidence="9" id="KW-1015">Disulfide bond</keyword>
<keyword evidence="3 10" id="KW-0812">Transmembrane</keyword>
<dbReference type="InterPro" id="IPR056563">
    <property type="entry name" value="LysM3_LYK4_5"/>
</dbReference>
<dbReference type="InterPro" id="IPR000719">
    <property type="entry name" value="Prot_kinase_dom"/>
</dbReference>
<dbReference type="InterPro" id="IPR011009">
    <property type="entry name" value="Kinase-like_dom_sf"/>
</dbReference>
<dbReference type="Gene3D" id="3.10.350.10">
    <property type="entry name" value="LysM domain"/>
    <property type="match status" value="1"/>
</dbReference>
<dbReference type="KEGG" id="nau:109206074"/>
<dbReference type="PROSITE" id="PS51782">
    <property type="entry name" value="LYSM"/>
    <property type="match status" value="1"/>
</dbReference>
<keyword evidence="8 10" id="KW-0472">Membrane</keyword>
<accession>A0A1J6IM65</accession>
<evidence type="ECO:0000313" key="14">
    <source>
        <dbReference type="EMBL" id="OIT05810.1"/>
    </source>
</evidence>
<protein>
    <submittedName>
        <fullName evidence="14">Protein lyk5</fullName>
    </submittedName>
</protein>
<evidence type="ECO:0000256" key="4">
    <source>
        <dbReference type="ARBA" id="ARBA00022729"/>
    </source>
</evidence>
<dbReference type="Pfam" id="PF23472">
    <property type="entry name" value="LysM2_CERK1_LYK3_4_5"/>
    <property type="match status" value="1"/>
</dbReference>
<dbReference type="InterPro" id="IPR052611">
    <property type="entry name" value="Plant_RLK_LysM"/>
</dbReference>
<reference evidence="14" key="1">
    <citation type="submission" date="2016-11" db="EMBL/GenBank/DDBJ databases">
        <title>The genome of Nicotiana attenuata.</title>
        <authorList>
            <person name="Xu S."/>
            <person name="Brockmoeller T."/>
            <person name="Gaquerel E."/>
            <person name="Navarro A."/>
            <person name="Kuhl H."/>
            <person name="Gase K."/>
            <person name="Ling Z."/>
            <person name="Zhou W."/>
            <person name="Kreitzer C."/>
            <person name="Stanke M."/>
            <person name="Tang H."/>
            <person name="Lyons E."/>
            <person name="Pandey P."/>
            <person name="Pandey S.P."/>
            <person name="Timmermann B."/>
            <person name="Baldwin I.T."/>
        </authorList>
    </citation>
    <scope>NUCLEOTIDE SEQUENCE [LARGE SCALE GENOMIC DNA]</scope>
    <source>
        <strain evidence="14">UT</strain>
    </source>
</reference>
<dbReference type="InterPro" id="IPR018392">
    <property type="entry name" value="LysM"/>
</dbReference>
<keyword evidence="6" id="KW-0067">ATP-binding</keyword>
<dbReference type="PANTHER" id="PTHR45927:SF5">
    <property type="entry name" value="PROTEIN KINASE DOMAIN-CONTAINING PROTEIN"/>
    <property type="match status" value="1"/>
</dbReference>
<evidence type="ECO:0000256" key="1">
    <source>
        <dbReference type="ARBA" id="ARBA00004162"/>
    </source>
</evidence>
<keyword evidence="5" id="KW-0547">Nucleotide-binding</keyword>
<dbReference type="PROSITE" id="PS50011">
    <property type="entry name" value="PROTEIN_KINASE_DOM"/>
    <property type="match status" value="1"/>
</dbReference>
<keyword evidence="4 11" id="KW-0732">Signal</keyword>
<dbReference type="GO" id="GO:0004672">
    <property type="term" value="F:protein kinase activity"/>
    <property type="evidence" value="ECO:0007669"/>
    <property type="project" value="InterPro"/>
</dbReference>
<evidence type="ECO:0000256" key="5">
    <source>
        <dbReference type="ARBA" id="ARBA00022741"/>
    </source>
</evidence>
<feature type="domain" description="Protein kinase" evidence="12">
    <location>
        <begin position="283"/>
        <end position="611"/>
    </location>
</feature>
<evidence type="ECO:0000259" key="13">
    <source>
        <dbReference type="PROSITE" id="PS51782"/>
    </source>
</evidence>
<organism evidence="14 15">
    <name type="scientific">Nicotiana attenuata</name>
    <name type="common">Coyote tobacco</name>
    <dbReference type="NCBI Taxonomy" id="49451"/>
    <lineage>
        <taxon>Eukaryota</taxon>
        <taxon>Viridiplantae</taxon>
        <taxon>Streptophyta</taxon>
        <taxon>Embryophyta</taxon>
        <taxon>Tracheophyta</taxon>
        <taxon>Spermatophyta</taxon>
        <taxon>Magnoliopsida</taxon>
        <taxon>eudicotyledons</taxon>
        <taxon>Gunneridae</taxon>
        <taxon>Pentapetalae</taxon>
        <taxon>asterids</taxon>
        <taxon>lamiids</taxon>
        <taxon>Solanales</taxon>
        <taxon>Solanaceae</taxon>
        <taxon>Nicotianoideae</taxon>
        <taxon>Nicotianeae</taxon>
        <taxon>Nicotiana</taxon>
    </lineage>
</organism>
<dbReference type="SUPFAM" id="SSF56112">
    <property type="entry name" value="Protein kinase-like (PK-like)"/>
    <property type="match status" value="1"/>
</dbReference>
<dbReference type="InterPro" id="IPR036779">
    <property type="entry name" value="LysM_dom_sf"/>
</dbReference>
<dbReference type="Pfam" id="PF07714">
    <property type="entry name" value="PK_Tyr_Ser-Thr"/>
    <property type="match status" value="1"/>
</dbReference>
<dbReference type="InterPro" id="IPR056561">
    <property type="entry name" value="NFP_LYK_LysM1"/>
</dbReference>
<keyword evidence="2" id="KW-1003">Cell membrane</keyword>
<evidence type="ECO:0000256" key="10">
    <source>
        <dbReference type="SAM" id="Phobius"/>
    </source>
</evidence>
<dbReference type="PANTHER" id="PTHR45927">
    <property type="entry name" value="LYSM-DOMAIN RECEPTOR-LIKE KINASE-RELATED"/>
    <property type="match status" value="1"/>
</dbReference>
<dbReference type="Gene3D" id="3.30.200.20">
    <property type="entry name" value="Phosphorylase Kinase, domain 1"/>
    <property type="match status" value="1"/>
</dbReference>
<dbReference type="FunFam" id="1.10.510.10:FF:000468">
    <property type="entry name" value="PTI1-like tyrosine-protein kinase 3"/>
    <property type="match status" value="1"/>
</dbReference>
<dbReference type="Gene3D" id="1.10.510.10">
    <property type="entry name" value="Transferase(Phosphotransferase) domain 1"/>
    <property type="match status" value="1"/>
</dbReference>
<comment type="caution">
    <text evidence="14">The sequence shown here is derived from an EMBL/GenBank/DDBJ whole genome shotgun (WGS) entry which is preliminary data.</text>
</comment>
<keyword evidence="15" id="KW-1185">Reference proteome</keyword>
<evidence type="ECO:0000256" key="2">
    <source>
        <dbReference type="ARBA" id="ARBA00022475"/>
    </source>
</evidence>
<name>A0A1J6IM65_NICAT</name>
<dbReference type="GeneID" id="109206074"/>
<evidence type="ECO:0000259" key="12">
    <source>
        <dbReference type="PROSITE" id="PS50011"/>
    </source>
</evidence>
<evidence type="ECO:0000256" key="6">
    <source>
        <dbReference type="ARBA" id="ARBA00022840"/>
    </source>
</evidence>
<dbReference type="Gramene" id="OIT05810">
    <property type="protein sequence ID" value="OIT05810"/>
    <property type="gene ID" value="A4A49_10572"/>
</dbReference>
<dbReference type="Proteomes" id="UP000187609">
    <property type="component" value="Unassembled WGS sequence"/>
</dbReference>
<dbReference type="GO" id="GO:0005524">
    <property type="term" value="F:ATP binding"/>
    <property type="evidence" value="ECO:0007669"/>
    <property type="project" value="UniProtKB-KW"/>
</dbReference>
<sequence length="617" mass="68838">MENFLLILFLSFTILSSKVYAQQNYSGNSVMSCKGTNETGTSASFLYSCNGEKLTCRAFLIFRSLSPYNSVSSISSLLTSDPDEIVHINNISRSEILDQNKELIVPVNCSCSGQYYQADTSYVIPSKYDTYFTIANNTYQGLSTCNALVHENVYNPMDLLPGLNLRVPLRCACPTKDQARNGVKYLLTHLVTWGDNVSTISAQFSISSQSTAYANGFSENSVLYPFTTILIPLPKEPSSSQTRTINRARTEINYPSKHKISYKSLFIGVGAGISVAVLCFILFIVLKHKKENKGGEVVLGKGREGKQKWNLTEHVLERIVGVDQIIKVFEFEELVAATENFSPRKRLGNYVYKGFVRGKLSAIKEMRTDISKEVKFFSKINHFNLISLTGVCKHNHLSFLVFEFMENGSLKDWLHKDDNPEAESWNFRIRIALDIADGLDYIHNFTAPAYVHNNISSSSILLNRDLRAKIADFSLANSAENEGKSSSSMKSVKGRNGYLAPEYLEAGQVTPKIDIYAFGVILLEIITGKGAVFEQDGKEVFLSETVLGIMDEESNIQEFADSRLQVKHPLGYIIQQTDLVLRLVKLCAACLKTEPEGRPTAAEIISTLMKIQSDVQN</sequence>
<evidence type="ECO:0000256" key="7">
    <source>
        <dbReference type="ARBA" id="ARBA00022989"/>
    </source>
</evidence>
<evidence type="ECO:0000256" key="11">
    <source>
        <dbReference type="SAM" id="SignalP"/>
    </source>
</evidence>
<dbReference type="GO" id="GO:0051707">
    <property type="term" value="P:response to other organism"/>
    <property type="evidence" value="ECO:0007669"/>
    <property type="project" value="UniProtKB-ARBA"/>
</dbReference>
<dbReference type="Pfam" id="PF23473">
    <property type="entry name" value="LysM3_LYK4_5"/>
    <property type="match status" value="1"/>
</dbReference>
<dbReference type="InterPro" id="IPR001245">
    <property type="entry name" value="Ser-Thr/Tyr_kinase_cat_dom"/>
</dbReference>
<proteinExistence type="predicted"/>
<feature type="chain" id="PRO_5012701483" evidence="11">
    <location>
        <begin position="22"/>
        <end position="617"/>
    </location>
</feature>
<dbReference type="InterPro" id="IPR056562">
    <property type="entry name" value="LysM2_CERK1_LYK3_4_5"/>
</dbReference>
<gene>
    <name evidence="14" type="primary">LYK5_0</name>
    <name evidence="14" type="ORF">A4A49_10572</name>
</gene>
<feature type="transmembrane region" description="Helical" evidence="10">
    <location>
        <begin position="265"/>
        <end position="286"/>
    </location>
</feature>
<evidence type="ECO:0000256" key="9">
    <source>
        <dbReference type="ARBA" id="ARBA00023157"/>
    </source>
</evidence>
<dbReference type="GO" id="GO:0005886">
    <property type="term" value="C:plasma membrane"/>
    <property type="evidence" value="ECO:0007669"/>
    <property type="project" value="UniProtKB-SubCell"/>
</dbReference>
<dbReference type="OMA" id="KYYQANT"/>
<dbReference type="Pfam" id="PF23446">
    <property type="entry name" value="LysM1_NFP_LYK"/>
    <property type="match status" value="1"/>
</dbReference>
<keyword evidence="7 10" id="KW-1133">Transmembrane helix</keyword>
<evidence type="ECO:0000256" key="8">
    <source>
        <dbReference type="ARBA" id="ARBA00023136"/>
    </source>
</evidence>
<dbReference type="OrthoDB" id="4062651at2759"/>
<feature type="domain" description="LysM" evidence="13">
    <location>
        <begin position="187"/>
        <end position="231"/>
    </location>
</feature>
<dbReference type="EMBL" id="MJEQ01037184">
    <property type="protein sequence ID" value="OIT05810.1"/>
    <property type="molecule type" value="Genomic_DNA"/>
</dbReference>
<feature type="signal peptide" evidence="11">
    <location>
        <begin position="1"/>
        <end position="21"/>
    </location>
</feature>